<name>A0A0P0N6M1_9CREN</name>
<protein>
    <submittedName>
        <fullName evidence="1">Uncharacterized protein</fullName>
    </submittedName>
</protein>
<reference evidence="1 2" key="1">
    <citation type="submission" date="2015-10" db="EMBL/GenBank/DDBJ databases">
        <title>Complete genome sequence of hyperthermophilic archaeon Pyrodictium delaneyi Su06.</title>
        <authorList>
            <person name="Jung J.-H."/>
            <person name="Lin J."/>
            <person name="Holden J.F."/>
            <person name="Park C.-S."/>
        </authorList>
    </citation>
    <scope>NUCLEOTIDE SEQUENCE [LARGE SCALE GENOMIC DNA]</scope>
    <source>
        <strain evidence="1 2">Su06</strain>
    </source>
</reference>
<evidence type="ECO:0000313" key="2">
    <source>
        <dbReference type="Proteomes" id="UP000058613"/>
    </source>
</evidence>
<gene>
    <name evidence="1" type="ORF">Pyrde_1909</name>
</gene>
<dbReference type="RefSeq" id="WP_055410296.1">
    <property type="nucleotide sequence ID" value="NZ_CP013011.1"/>
</dbReference>
<dbReference type="AlphaFoldDB" id="A0A0P0N6M1"/>
<accession>A0A0P0N6M1</accession>
<dbReference type="EMBL" id="CP013011">
    <property type="protein sequence ID" value="ALL01952.1"/>
    <property type="molecule type" value="Genomic_DNA"/>
</dbReference>
<dbReference type="STRING" id="1273541.Pyrde_1909"/>
<proteinExistence type="predicted"/>
<dbReference type="KEGG" id="pdl:Pyrde_1909"/>
<dbReference type="InterPro" id="IPR006311">
    <property type="entry name" value="TAT_signal"/>
</dbReference>
<dbReference type="PROSITE" id="PS51318">
    <property type="entry name" value="TAT"/>
    <property type="match status" value="1"/>
</dbReference>
<dbReference type="Proteomes" id="UP000058613">
    <property type="component" value="Chromosome"/>
</dbReference>
<organism evidence="1 2">
    <name type="scientific">Pyrodictium delaneyi</name>
    <dbReference type="NCBI Taxonomy" id="1273541"/>
    <lineage>
        <taxon>Archaea</taxon>
        <taxon>Thermoproteota</taxon>
        <taxon>Thermoprotei</taxon>
        <taxon>Desulfurococcales</taxon>
        <taxon>Pyrodictiaceae</taxon>
        <taxon>Pyrodictium</taxon>
    </lineage>
</organism>
<evidence type="ECO:0000313" key="1">
    <source>
        <dbReference type="EMBL" id="ALL01952.1"/>
    </source>
</evidence>
<sequence length="220" mass="23304">MQRRTLLLGLGGAGAGAAAAVLVALLLFQPAAETAMAALEILPVLKVYKNGELVYMKVGDPPLENWAKVLAAILTNQGQTLITSDGGGVTLNHGDGLDALVGRSDNGALTAPPVVVAGQLSSELTYNTYWFDEAYTAPITTLGTGWQENMGEYVIKIKGTVTFDSNTTINVVGLAIRPVVDTYQRTVLVFADKLPEPIDVSSTDSLTIVYEIHIKWPSTG</sequence>
<dbReference type="GeneID" id="26100249"/>